<dbReference type="EMBL" id="JBHSWJ010000002">
    <property type="protein sequence ID" value="MFC6713640.1"/>
    <property type="molecule type" value="Genomic_DNA"/>
</dbReference>
<dbReference type="RefSeq" id="WP_377821560.1">
    <property type="nucleotide sequence ID" value="NZ_JBHSWJ010000002.1"/>
</dbReference>
<protein>
    <submittedName>
        <fullName evidence="2">Uncharacterized protein</fullName>
    </submittedName>
</protein>
<gene>
    <name evidence="2" type="ORF">ACFQBT_07255</name>
</gene>
<evidence type="ECO:0000313" key="3">
    <source>
        <dbReference type="Proteomes" id="UP001596356"/>
    </source>
</evidence>
<keyword evidence="1" id="KW-0812">Transmembrane</keyword>
<keyword evidence="1" id="KW-1133">Transmembrane helix</keyword>
<reference evidence="3" key="1">
    <citation type="journal article" date="2019" name="Int. J. Syst. Evol. Microbiol.">
        <title>The Global Catalogue of Microorganisms (GCM) 10K type strain sequencing project: providing services to taxonomists for standard genome sequencing and annotation.</title>
        <authorList>
            <consortium name="The Broad Institute Genomics Platform"/>
            <consortium name="The Broad Institute Genome Sequencing Center for Infectious Disease"/>
            <person name="Wu L."/>
            <person name="Ma J."/>
        </authorList>
    </citation>
    <scope>NUCLEOTIDE SEQUENCE [LARGE SCALE GENOMIC DNA]</scope>
    <source>
        <strain evidence="3">NBRC 106593</strain>
    </source>
</reference>
<evidence type="ECO:0000313" key="2">
    <source>
        <dbReference type="EMBL" id="MFC6713640.1"/>
    </source>
</evidence>
<feature type="transmembrane region" description="Helical" evidence="1">
    <location>
        <begin position="31"/>
        <end position="47"/>
    </location>
</feature>
<name>A0ABW2AT46_9MICO</name>
<keyword evidence="1" id="KW-0472">Membrane</keyword>
<accession>A0ABW2AT46</accession>
<proteinExistence type="predicted"/>
<feature type="transmembrane region" description="Helical" evidence="1">
    <location>
        <begin position="53"/>
        <end position="72"/>
    </location>
</feature>
<dbReference type="Proteomes" id="UP001596356">
    <property type="component" value="Unassembled WGS sequence"/>
</dbReference>
<comment type="caution">
    <text evidence="2">The sequence shown here is derived from an EMBL/GenBank/DDBJ whole genome shotgun (WGS) entry which is preliminary data.</text>
</comment>
<evidence type="ECO:0000256" key="1">
    <source>
        <dbReference type="SAM" id="Phobius"/>
    </source>
</evidence>
<organism evidence="2 3">
    <name type="scientific">Branchiibius cervicis</name>
    <dbReference type="NCBI Taxonomy" id="908252"/>
    <lineage>
        <taxon>Bacteria</taxon>
        <taxon>Bacillati</taxon>
        <taxon>Actinomycetota</taxon>
        <taxon>Actinomycetes</taxon>
        <taxon>Micrococcales</taxon>
        <taxon>Dermacoccaceae</taxon>
        <taxon>Branchiibius</taxon>
    </lineage>
</organism>
<sequence>MSQQPQQRGSVAGAAYRAGVAKGRLRARWRLITRLVAFVMSFVVIVLRPGIPALVLLGLWVLVGLLAELAHLR</sequence>
<keyword evidence="3" id="KW-1185">Reference proteome</keyword>